<dbReference type="InterPro" id="IPR020011">
    <property type="entry name" value="FimV_C"/>
</dbReference>
<evidence type="ECO:0000256" key="1">
    <source>
        <dbReference type="SAM" id="Phobius"/>
    </source>
</evidence>
<organism evidence="3 4">
    <name type="scientific">SAR86 cluster bacterium SAR86E</name>
    <dbReference type="NCBI Taxonomy" id="1208365"/>
    <lineage>
        <taxon>Bacteria</taxon>
        <taxon>Pseudomonadati</taxon>
        <taxon>Pseudomonadota</taxon>
        <taxon>Gammaproteobacteria</taxon>
        <taxon>SAR86 cluster</taxon>
    </lineage>
</organism>
<gene>
    <name evidence="3" type="ORF">B273_0525</name>
</gene>
<keyword evidence="1" id="KW-1133">Transmembrane helix</keyword>
<comment type="caution">
    <text evidence="3">The sequence shown here is derived from an EMBL/GenBank/DDBJ whole genome shotgun (WGS) entry which is preliminary data.</text>
</comment>
<dbReference type="NCBIfam" id="TIGR03504">
    <property type="entry name" value="FimV_Cterm"/>
    <property type="match status" value="1"/>
</dbReference>
<dbReference type="NCBIfam" id="TIGR03505">
    <property type="entry name" value="FimV_core"/>
    <property type="match status" value="1"/>
</dbReference>
<dbReference type="STRING" id="1208365.B273_0525"/>
<evidence type="ECO:0000256" key="2">
    <source>
        <dbReference type="SAM" id="SignalP"/>
    </source>
</evidence>
<keyword evidence="1" id="KW-0472">Membrane</keyword>
<name>K6G4J2_9GAMM</name>
<evidence type="ECO:0000313" key="4">
    <source>
        <dbReference type="Proteomes" id="UP000010310"/>
    </source>
</evidence>
<accession>K6G4J2</accession>
<dbReference type="InterPro" id="IPR038440">
    <property type="entry name" value="FimV_C_sf"/>
</dbReference>
<reference evidence="3 4" key="1">
    <citation type="submission" date="2012-09" db="EMBL/GenBank/DDBJ databases">
        <authorList>
            <person name="Dupont C.L."/>
            <person name="Rusch D.B."/>
            <person name="Lombardo M.-J."/>
            <person name="Novotny M."/>
            <person name="Yee-Greenbaum J."/>
            <person name="Laskin R."/>
        </authorList>
    </citation>
    <scope>NUCLEOTIDE SEQUENCE [LARGE SCALE GENOMIC DNA]</scope>
    <source>
        <strain evidence="3">SAR86E</strain>
    </source>
</reference>
<dbReference type="PATRIC" id="fig|1208365.4.peg.1118"/>
<feature type="chain" id="PRO_5003891217" evidence="2">
    <location>
        <begin position="18"/>
        <end position="452"/>
    </location>
</feature>
<feature type="transmembrane region" description="Helical" evidence="1">
    <location>
        <begin position="351"/>
        <end position="370"/>
    </location>
</feature>
<keyword evidence="4" id="KW-1185">Reference proteome</keyword>
<dbReference type="Proteomes" id="UP000010310">
    <property type="component" value="Unassembled WGS sequence"/>
</dbReference>
<dbReference type="AlphaFoldDB" id="K6G4J2"/>
<keyword evidence="1" id="KW-0812">Transmembrane</keyword>
<dbReference type="EMBL" id="AMWX01000012">
    <property type="protein sequence ID" value="EKO36129.1"/>
    <property type="molecule type" value="Genomic_DNA"/>
</dbReference>
<dbReference type="InterPro" id="IPR020012">
    <property type="entry name" value="LysM_FimV"/>
</dbReference>
<keyword evidence="2" id="KW-0732">Signal</keyword>
<proteinExistence type="predicted"/>
<protein>
    <submittedName>
        <fullName evidence="3">FimV N-terminal domain / FimV C-terminal domain multi-domain protein</fullName>
    </submittedName>
</protein>
<dbReference type="Gene3D" id="1.20.58.2200">
    <property type="match status" value="1"/>
</dbReference>
<sequence length="452" mass="51250">MKKIFLSFALISHSLFAITIIGSPNVEINSEGSYLVQIKISSTSNLKEDDISITDFKSDNELSDFNFDYKIFENLQEYKRLTLAIPGDYLEDYISFRLNIGKELKKDIFIFLPQNDVTRKAKSQVSFKLPAKKIYGESQRYDIAKILSEELDYEDSETENSNTFSLIKSNNNDNVRLEEPKIIPSAEVETIWSVSKSVSQNYEASIYQIMWAFYLENPNAFIDENINIVRGDVDLAMPSQDLVESTTSLDAKKSIAFMDDKLVEIQASIEKPVLKLTAPIKSVDSIEWINPVEEKPYTDSKPRISNEDKKNLSASEIVSQNTSIINLNSDSDFSQQDNLSNDSQGFDVKDLLWAAFLSLLLGFAIAFMLIRSNKKPVFTKAAVEEDMLDDNYTFQTNLSISNDIETQELDLARTYTDMGDIEGAKNILDKLISNSKNDSIVSEARKLLQKNK</sequence>
<evidence type="ECO:0000313" key="3">
    <source>
        <dbReference type="EMBL" id="EKO36129.1"/>
    </source>
</evidence>
<feature type="signal peptide" evidence="2">
    <location>
        <begin position="1"/>
        <end position="17"/>
    </location>
</feature>